<protein>
    <recommendedName>
        <fullName evidence="6">Luc7-like protein 3</fullName>
    </recommendedName>
</protein>
<evidence type="ECO:0008006" key="6">
    <source>
        <dbReference type="Google" id="ProtNLM"/>
    </source>
</evidence>
<evidence type="ECO:0000313" key="4">
    <source>
        <dbReference type="Ensembl" id="ENSCCRP00000108207.1"/>
    </source>
</evidence>
<feature type="region of interest" description="Disordered" evidence="3">
    <location>
        <begin position="258"/>
        <end position="478"/>
    </location>
</feature>
<reference evidence="4" key="1">
    <citation type="submission" date="2025-08" db="UniProtKB">
        <authorList>
            <consortium name="Ensembl"/>
        </authorList>
    </citation>
    <scope>IDENTIFICATION</scope>
</reference>
<dbReference type="GO" id="GO:0005685">
    <property type="term" value="C:U1 snRNP"/>
    <property type="evidence" value="ECO:0007669"/>
    <property type="project" value="InterPro"/>
</dbReference>
<dbReference type="InterPro" id="IPR004882">
    <property type="entry name" value="Luc7-rel"/>
</dbReference>
<evidence type="ECO:0000256" key="3">
    <source>
        <dbReference type="SAM" id="MobiDB-lite"/>
    </source>
</evidence>
<feature type="compositionally biased region" description="Basic and acidic residues" evidence="3">
    <location>
        <begin position="469"/>
        <end position="478"/>
    </location>
</feature>
<keyword evidence="2" id="KW-0175">Coiled coil</keyword>
<feature type="region of interest" description="Disordered" evidence="3">
    <location>
        <begin position="134"/>
        <end position="155"/>
    </location>
</feature>
<evidence type="ECO:0000256" key="1">
    <source>
        <dbReference type="ARBA" id="ARBA00005655"/>
    </source>
</evidence>
<dbReference type="Pfam" id="PF03194">
    <property type="entry name" value="LUC7"/>
    <property type="match status" value="2"/>
</dbReference>
<accession>A0A9J7XKE9</accession>
<dbReference type="Proteomes" id="UP001108240">
    <property type="component" value="Unplaced"/>
</dbReference>
<dbReference type="OMA" id="HIAYTRI"/>
<proteinExistence type="inferred from homology"/>
<feature type="compositionally biased region" description="Basic residues" evidence="3">
    <location>
        <begin position="327"/>
        <end position="358"/>
    </location>
</feature>
<feature type="compositionally biased region" description="Basic and acidic residues" evidence="3">
    <location>
        <begin position="359"/>
        <end position="381"/>
    </location>
</feature>
<sequence length="478" mass="57020">MLSAAQLLDELMGRDRNLAPDEKRCNVRWDHETVCKYYLCGFCPAELFTNTRSDLGEDRFSNTSVSFYSCDPHCNVSFYFPGPCEKIHDENLRKMYEKSSRFMKDGYERDFLRYLQSLLAEVERRIRRGHARLALSQAQQNSGAPGPSGKNEEKAQVLTTKIEELVVQIEELGSEGRVEEAQGMMKLVEQLKEEREQLSSNPSTIESFAAQEKQMEVCEVCGAFLIVGDAQSRVDDHLMGKQHMGYAKIKATVEELKEKLRRRSGEPERDDPGKKEREDREREREEREKRRKEEEKEKEKEREKEREREREKEREREREKERERERDRRRRSHSNSRHSSRASERRRSRSRDRKRSRSKERDRKRSRSRDRERRRSRERSDRKRRSRSRERRRSRSSERKSHRHRSRSRDRDREKDRGDRDKDKSSRDKEHKDSSDEKRSSRKGSVEKSNELSKPEPPKAEVNGTAQELHSEGDTQSN</sequence>
<keyword evidence="5" id="KW-1185">Reference proteome</keyword>
<dbReference type="AlphaFoldDB" id="A0A9J7XKE9"/>
<feature type="coiled-coil region" evidence="2">
    <location>
        <begin position="155"/>
        <end position="201"/>
    </location>
</feature>
<dbReference type="GO" id="GO:0006376">
    <property type="term" value="P:mRNA splice site recognition"/>
    <property type="evidence" value="ECO:0007669"/>
    <property type="project" value="InterPro"/>
</dbReference>
<dbReference type="PANTHER" id="PTHR12375">
    <property type="entry name" value="RNA-BINDING PROTEIN LUC7-RELATED"/>
    <property type="match status" value="1"/>
</dbReference>
<reference evidence="4" key="2">
    <citation type="submission" date="2025-09" db="UniProtKB">
        <authorList>
            <consortium name="Ensembl"/>
        </authorList>
    </citation>
    <scope>IDENTIFICATION</scope>
</reference>
<dbReference type="GO" id="GO:0003729">
    <property type="term" value="F:mRNA binding"/>
    <property type="evidence" value="ECO:0007669"/>
    <property type="project" value="InterPro"/>
</dbReference>
<comment type="similarity">
    <text evidence="1">Belongs to the Luc7 family.</text>
</comment>
<name>A0A9J7XKE9_CYPCA</name>
<feature type="compositionally biased region" description="Basic residues" evidence="3">
    <location>
        <begin position="382"/>
        <end position="408"/>
    </location>
</feature>
<feature type="compositionally biased region" description="Basic and acidic residues" evidence="3">
    <location>
        <begin position="258"/>
        <end position="326"/>
    </location>
</feature>
<organism evidence="4 5">
    <name type="scientific">Cyprinus carpio carpio</name>
    <dbReference type="NCBI Taxonomy" id="630221"/>
    <lineage>
        <taxon>Eukaryota</taxon>
        <taxon>Metazoa</taxon>
        <taxon>Chordata</taxon>
        <taxon>Craniata</taxon>
        <taxon>Vertebrata</taxon>
        <taxon>Euteleostomi</taxon>
        <taxon>Actinopterygii</taxon>
        <taxon>Neopterygii</taxon>
        <taxon>Teleostei</taxon>
        <taxon>Ostariophysi</taxon>
        <taxon>Cypriniformes</taxon>
        <taxon>Cyprinidae</taxon>
        <taxon>Cyprininae</taxon>
        <taxon>Cyprinus</taxon>
    </lineage>
</organism>
<evidence type="ECO:0000256" key="2">
    <source>
        <dbReference type="SAM" id="Coils"/>
    </source>
</evidence>
<dbReference type="Ensembl" id="ENSCCRT00000174994.1">
    <property type="protein sequence ID" value="ENSCCRP00000108207.1"/>
    <property type="gene ID" value="ENSCCRG00000037914.2"/>
</dbReference>
<dbReference type="GeneTree" id="ENSGT00950000183213"/>
<feature type="compositionally biased region" description="Basic and acidic residues" evidence="3">
    <location>
        <begin position="409"/>
        <end position="459"/>
    </location>
</feature>
<evidence type="ECO:0000313" key="5">
    <source>
        <dbReference type="Proteomes" id="UP001108240"/>
    </source>
</evidence>